<sequence>MTTFDDREKGFEAKFKLDQEMQFKANVRRDKLLGLWAAEQMGISGDAALAYALSVVDAEFSEPDHDATHKVARDLAAKGVVIEDRLFQKEVQRCQNLAMAQLTEEMKR</sequence>
<protein>
    <submittedName>
        <fullName evidence="1">DUF1476 domain-containing protein</fullName>
    </submittedName>
</protein>
<comment type="caution">
    <text evidence="1">The sequence shown here is derived from an EMBL/GenBank/DDBJ whole genome shotgun (WGS) entry which is preliminary data.</text>
</comment>
<name>A0ABS5IDC8_9PROT</name>
<dbReference type="InterPro" id="IPR009945">
    <property type="entry name" value="ATPase_inh_sub_z"/>
</dbReference>
<evidence type="ECO:0000313" key="1">
    <source>
        <dbReference type="EMBL" id="MBR9972286.1"/>
    </source>
</evidence>
<dbReference type="Pfam" id="PF07345">
    <property type="entry name" value="ATPaseInh_sub_z"/>
    <property type="match status" value="1"/>
</dbReference>
<gene>
    <name evidence="1" type="ORF">KEC16_11240</name>
</gene>
<dbReference type="InterPro" id="IPR038293">
    <property type="entry name" value="ATPase_inh_sub_z_sf"/>
</dbReference>
<organism evidence="1 2">
    <name type="scientific">Magnetospirillum sulfuroxidans</name>
    <dbReference type="NCBI Taxonomy" id="611300"/>
    <lineage>
        <taxon>Bacteria</taxon>
        <taxon>Pseudomonadati</taxon>
        <taxon>Pseudomonadota</taxon>
        <taxon>Alphaproteobacteria</taxon>
        <taxon>Rhodospirillales</taxon>
        <taxon>Rhodospirillaceae</taxon>
        <taxon>Magnetospirillum</taxon>
    </lineage>
</organism>
<evidence type="ECO:0000313" key="2">
    <source>
        <dbReference type="Proteomes" id="UP000680714"/>
    </source>
</evidence>
<dbReference type="PIRSF" id="PIRSF031780">
    <property type="entry name" value="UCP031780"/>
    <property type="match status" value="1"/>
</dbReference>
<accession>A0ABS5IDC8</accession>
<dbReference type="Gene3D" id="1.10.790.20">
    <property type="entry name" value="Domain of unknown function DUF1476"/>
    <property type="match status" value="1"/>
</dbReference>
<dbReference type="Proteomes" id="UP000680714">
    <property type="component" value="Unassembled WGS sequence"/>
</dbReference>
<dbReference type="RefSeq" id="WP_211548886.1">
    <property type="nucleotide sequence ID" value="NZ_JAGTUF010000009.1"/>
</dbReference>
<dbReference type="EMBL" id="JAGTUF010000009">
    <property type="protein sequence ID" value="MBR9972286.1"/>
    <property type="molecule type" value="Genomic_DNA"/>
</dbReference>
<reference evidence="1 2" key="1">
    <citation type="submission" date="2021-04" db="EMBL/GenBank/DDBJ databases">
        <title>Magnetospirillum sulfuroxidans sp. nov., a facultative chemolithoautotrophic sulfur-oxidizing alphaproteobacterium isolated from freshwater sediment and proposals for Paramagetospirillum gen. nov., and Magnetospirillaceae fam. nov.</title>
        <authorList>
            <person name="Koziaeva V."/>
            <person name="Geelhoed J.S."/>
            <person name="Sorokin D.Y."/>
            <person name="Grouzdev D.S."/>
        </authorList>
    </citation>
    <scope>NUCLEOTIDE SEQUENCE [LARGE SCALE GENOMIC DNA]</scope>
    <source>
        <strain evidence="1 2">J10</strain>
    </source>
</reference>
<proteinExistence type="predicted"/>
<keyword evidence="2" id="KW-1185">Reference proteome</keyword>